<dbReference type="STRING" id="64791.A0A151XCZ2"/>
<keyword evidence="1" id="KW-1133">Transmembrane helix</keyword>
<keyword evidence="1" id="KW-0472">Membrane</keyword>
<reference evidence="2 3" key="1">
    <citation type="submission" date="2015-09" db="EMBL/GenBank/DDBJ databases">
        <title>Trachymyrmex zeteki WGS genome.</title>
        <authorList>
            <person name="Nygaard S."/>
            <person name="Hu H."/>
            <person name="Boomsma J."/>
            <person name="Zhang G."/>
        </authorList>
    </citation>
    <scope>NUCLEOTIDE SEQUENCE [LARGE SCALE GENOMIC DNA]</scope>
    <source>
        <strain evidence="2">Tzet28-1</strain>
        <tissue evidence="2">Whole body</tissue>
    </source>
</reference>
<evidence type="ECO:0000313" key="2">
    <source>
        <dbReference type="EMBL" id="KYQ58227.1"/>
    </source>
</evidence>
<feature type="transmembrane region" description="Helical" evidence="1">
    <location>
        <begin position="50"/>
        <end position="72"/>
    </location>
</feature>
<keyword evidence="3" id="KW-1185">Reference proteome</keyword>
<evidence type="ECO:0000256" key="1">
    <source>
        <dbReference type="SAM" id="Phobius"/>
    </source>
</evidence>
<protein>
    <submittedName>
        <fullName evidence="2">Uncharacterized protein</fullName>
    </submittedName>
</protein>
<dbReference type="AlphaFoldDB" id="A0A151XCZ2"/>
<gene>
    <name evidence="2" type="ORF">ALC60_02647</name>
</gene>
<proteinExistence type="predicted"/>
<name>A0A151XCZ2_9HYME</name>
<keyword evidence="1" id="KW-0812">Transmembrane</keyword>
<evidence type="ECO:0000313" key="3">
    <source>
        <dbReference type="Proteomes" id="UP000075809"/>
    </source>
</evidence>
<dbReference type="EMBL" id="KQ982294">
    <property type="protein sequence ID" value="KYQ58227.1"/>
    <property type="molecule type" value="Genomic_DNA"/>
</dbReference>
<organism evidence="2 3">
    <name type="scientific">Mycetomoellerius zeteki</name>
    <dbReference type="NCBI Taxonomy" id="64791"/>
    <lineage>
        <taxon>Eukaryota</taxon>
        <taxon>Metazoa</taxon>
        <taxon>Ecdysozoa</taxon>
        <taxon>Arthropoda</taxon>
        <taxon>Hexapoda</taxon>
        <taxon>Insecta</taxon>
        <taxon>Pterygota</taxon>
        <taxon>Neoptera</taxon>
        <taxon>Endopterygota</taxon>
        <taxon>Hymenoptera</taxon>
        <taxon>Apocrita</taxon>
        <taxon>Aculeata</taxon>
        <taxon>Formicoidea</taxon>
        <taxon>Formicidae</taxon>
        <taxon>Myrmicinae</taxon>
        <taxon>Mycetomoellerius</taxon>
    </lineage>
</organism>
<dbReference type="Proteomes" id="UP000075809">
    <property type="component" value="Unassembled WGS sequence"/>
</dbReference>
<sequence>MAQFLRVCKLEIYCVARSYGIRRQYSSQWEYEVRTAGGVWPPPPQKPNEYFGLLVALMCVGLGLLQFIYIYYTKVKKIAALRNTLIENEYKQIRESARNKANEFSINDLNSEEDLKKYLTRRQ</sequence>
<accession>A0A151XCZ2</accession>